<dbReference type="EMBL" id="LATX01002123">
    <property type="protein sequence ID" value="KTB33951.1"/>
    <property type="molecule type" value="Genomic_DNA"/>
</dbReference>
<evidence type="ECO:0000313" key="2">
    <source>
        <dbReference type="Proteomes" id="UP000054988"/>
    </source>
</evidence>
<comment type="caution">
    <text evidence="1">The sequence shown here is derived from an EMBL/GenBank/DDBJ whole genome shotgun (WGS) entry which is preliminary data.</text>
</comment>
<evidence type="ECO:0000313" key="1">
    <source>
        <dbReference type="EMBL" id="KTB33951.1"/>
    </source>
</evidence>
<dbReference type="eggNOG" id="ENOG502SCB6">
    <property type="taxonomic scope" value="Eukaryota"/>
</dbReference>
<dbReference type="AlphaFoldDB" id="A0A0W0FC79"/>
<protein>
    <submittedName>
        <fullName evidence="1">Uncharacterized protein</fullName>
    </submittedName>
</protein>
<name>A0A0W0FC79_MONRR</name>
<reference evidence="1 2" key="1">
    <citation type="submission" date="2015-12" db="EMBL/GenBank/DDBJ databases">
        <title>Draft genome sequence of Moniliophthora roreri, the causal agent of frosty pod rot of cacao.</title>
        <authorList>
            <person name="Aime M.C."/>
            <person name="Diaz-Valderrama J.R."/>
            <person name="Kijpornyongpan T."/>
            <person name="Phillips-Mora W."/>
        </authorList>
    </citation>
    <scope>NUCLEOTIDE SEQUENCE [LARGE SCALE GENOMIC DNA]</scope>
    <source>
        <strain evidence="1 2">MCA 2952</strain>
    </source>
</reference>
<gene>
    <name evidence="1" type="ORF">WG66_13377</name>
</gene>
<organism evidence="1 2">
    <name type="scientific">Moniliophthora roreri</name>
    <name type="common">Frosty pod rot fungus</name>
    <name type="synonym">Monilia roreri</name>
    <dbReference type="NCBI Taxonomy" id="221103"/>
    <lineage>
        <taxon>Eukaryota</taxon>
        <taxon>Fungi</taxon>
        <taxon>Dikarya</taxon>
        <taxon>Basidiomycota</taxon>
        <taxon>Agaricomycotina</taxon>
        <taxon>Agaricomycetes</taxon>
        <taxon>Agaricomycetidae</taxon>
        <taxon>Agaricales</taxon>
        <taxon>Marasmiineae</taxon>
        <taxon>Marasmiaceae</taxon>
        <taxon>Moniliophthora</taxon>
    </lineage>
</organism>
<accession>A0A0W0FC79</accession>
<dbReference type="Proteomes" id="UP000054988">
    <property type="component" value="Unassembled WGS sequence"/>
</dbReference>
<proteinExistence type="predicted"/>
<sequence>MSLSRLFIRSLCSPRLTHRFQSHQRASRCIPTRAFSITSRREASEPDLGELYVKLSKTTIFKKLAESPSAINAVKEFGEAMQKQGLDTTKPPTTMQMLKLSMNKDFREAALRLQEEFQRAGIDLTDKAVMDELMQAMKKD</sequence>